<dbReference type="Proteomes" id="UP001385951">
    <property type="component" value="Unassembled WGS sequence"/>
</dbReference>
<organism evidence="2 3">
    <name type="scientific">Cerrena zonata</name>
    <dbReference type="NCBI Taxonomy" id="2478898"/>
    <lineage>
        <taxon>Eukaryota</taxon>
        <taxon>Fungi</taxon>
        <taxon>Dikarya</taxon>
        <taxon>Basidiomycota</taxon>
        <taxon>Agaricomycotina</taxon>
        <taxon>Agaricomycetes</taxon>
        <taxon>Polyporales</taxon>
        <taxon>Cerrenaceae</taxon>
        <taxon>Cerrena</taxon>
    </lineage>
</organism>
<gene>
    <name evidence="2" type="ORF">QCA50_008151</name>
</gene>
<keyword evidence="3" id="KW-1185">Reference proteome</keyword>
<evidence type="ECO:0000256" key="1">
    <source>
        <dbReference type="SAM" id="MobiDB-lite"/>
    </source>
</evidence>
<protein>
    <recommendedName>
        <fullName evidence="4">FBD domain-containing protein</fullName>
    </recommendedName>
</protein>
<evidence type="ECO:0000313" key="2">
    <source>
        <dbReference type="EMBL" id="KAK7688613.1"/>
    </source>
</evidence>
<evidence type="ECO:0008006" key="4">
    <source>
        <dbReference type="Google" id="ProtNLM"/>
    </source>
</evidence>
<comment type="caution">
    <text evidence="2">The sequence shown here is derived from an EMBL/GenBank/DDBJ whole genome shotgun (WGS) entry which is preliminary data.</text>
</comment>
<accession>A0AAW0G4K9</accession>
<dbReference type="EMBL" id="JASBNA010000010">
    <property type="protein sequence ID" value="KAK7688613.1"/>
    <property type="molecule type" value="Genomic_DNA"/>
</dbReference>
<feature type="region of interest" description="Disordered" evidence="1">
    <location>
        <begin position="62"/>
        <end position="87"/>
    </location>
</feature>
<dbReference type="AlphaFoldDB" id="A0AAW0G4K9"/>
<proteinExistence type="predicted"/>
<name>A0AAW0G4K9_9APHY</name>
<evidence type="ECO:0000313" key="3">
    <source>
        <dbReference type="Proteomes" id="UP001385951"/>
    </source>
</evidence>
<reference evidence="2 3" key="1">
    <citation type="submission" date="2022-09" db="EMBL/GenBank/DDBJ databases">
        <authorList>
            <person name="Palmer J.M."/>
        </authorList>
    </citation>
    <scope>NUCLEOTIDE SEQUENCE [LARGE SCALE GENOMIC DNA]</scope>
    <source>
        <strain evidence="2 3">DSM 7382</strain>
    </source>
</reference>
<sequence length="400" mass="45274">MSNCWPLEEIRDGESRVESSTALSALDPPSRLAFRLLCASVSIDRLTGGRLNHLISPNTKRLLHKQRQPRTTMAHCPPPQNRSNNRNSYDRVANHAIPPSLTCAIPFSQLSTLNVSRGRHRIKYPMDLHFLLGFLALMRNLEHLRLRNMISSSPIHCRKCQLAYLPRLRSLRLYDTARRLVSLLDHISIPPDTVLDLEIADRGNMGSLFDIFLLVGDVLNGNNTDTPQTFDALSIHLTSKGLVVKGFIDEPELSKLCALDSLASVRVCLPIWDPSSIHEAVKWIASNLPISSVKMLSIGDTVVGSMPYPVLTSFLKCMPMLKILHWVENKLDAPPEWRFWDSTIFFGSRDQSKLKIILYLLQQHLDGDVCCRLRRLLVACTDCGLIVWKLHLERVNPRRG</sequence>